<feature type="compositionally biased region" description="Basic and acidic residues" evidence="6">
    <location>
        <begin position="219"/>
        <end position="228"/>
    </location>
</feature>
<dbReference type="InterPro" id="IPR037121">
    <property type="entry name" value="Ribosomal_bL25_C"/>
</dbReference>
<keyword evidence="3 5" id="KW-0689">Ribosomal protein</keyword>
<evidence type="ECO:0000256" key="4">
    <source>
        <dbReference type="ARBA" id="ARBA00023274"/>
    </source>
</evidence>
<comment type="function">
    <text evidence="5">This is one of the proteins that binds to the 5S RNA in the ribosome where it forms part of the central protuberance.</text>
</comment>
<dbReference type="InterPro" id="IPR001021">
    <property type="entry name" value="Ribosomal_bL25_long"/>
</dbReference>
<evidence type="ECO:0000313" key="9">
    <source>
        <dbReference type="EMBL" id="PJE67616.1"/>
    </source>
</evidence>
<dbReference type="InterPro" id="IPR020056">
    <property type="entry name" value="Rbsml_bL25/Gln-tRNA_synth_N"/>
</dbReference>
<dbReference type="Pfam" id="PF01386">
    <property type="entry name" value="Ribosomal_L25p"/>
    <property type="match status" value="1"/>
</dbReference>
<comment type="subunit">
    <text evidence="5">Part of the 50S ribosomal subunit; part of the 5S rRNA/L5/L18/L25 subcomplex. Contacts the 5S rRNA. Binds to the 5S rRNA independently of L5 and L18.</text>
</comment>
<feature type="domain" description="Large ribosomal subunit protein bL25 L25" evidence="7">
    <location>
        <begin position="7"/>
        <end position="91"/>
    </location>
</feature>
<dbReference type="GO" id="GO:0003735">
    <property type="term" value="F:structural constituent of ribosome"/>
    <property type="evidence" value="ECO:0007669"/>
    <property type="project" value="InterPro"/>
</dbReference>
<dbReference type="NCBIfam" id="TIGR00731">
    <property type="entry name" value="bL25_bact_ctc"/>
    <property type="match status" value="1"/>
</dbReference>
<evidence type="ECO:0000313" key="10">
    <source>
        <dbReference type="Proteomes" id="UP000231474"/>
    </source>
</evidence>
<gene>
    <name evidence="5" type="primary">rplY</name>
    <name evidence="5" type="synonym">ctc</name>
    <name evidence="9" type="ORF">COU95_01440</name>
</gene>
<dbReference type="EMBL" id="PFEK01000027">
    <property type="protein sequence ID" value="PJE67616.1"/>
    <property type="molecule type" value="Genomic_DNA"/>
</dbReference>
<comment type="similarity">
    <text evidence="5">Belongs to the bacterial ribosomal protein bL25 family. CTC subfamily.</text>
</comment>
<feature type="domain" description="Large ribosomal subunit protein bL25 beta" evidence="8">
    <location>
        <begin position="102"/>
        <end position="182"/>
    </location>
</feature>
<feature type="region of interest" description="Disordered" evidence="6">
    <location>
        <begin position="189"/>
        <end position="247"/>
    </location>
</feature>
<dbReference type="Gene3D" id="2.170.120.20">
    <property type="entry name" value="Ribosomal protein L25, beta domain"/>
    <property type="match status" value="1"/>
</dbReference>
<dbReference type="GO" id="GO:0008097">
    <property type="term" value="F:5S rRNA binding"/>
    <property type="evidence" value="ECO:0007669"/>
    <property type="project" value="InterPro"/>
</dbReference>
<dbReference type="Pfam" id="PF14693">
    <property type="entry name" value="Ribosomal_TL5_C"/>
    <property type="match status" value="1"/>
</dbReference>
<dbReference type="SUPFAM" id="SSF50715">
    <property type="entry name" value="Ribosomal protein L25-like"/>
    <property type="match status" value="1"/>
</dbReference>
<dbReference type="GO" id="GO:0006412">
    <property type="term" value="P:translation"/>
    <property type="evidence" value="ECO:0007669"/>
    <property type="project" value="UniProtKB-UniRule"/>
</dbReference>
<evidence type="ECO:0000256" key="1">
    <source>
        <dbReference type="ARBA" id="ARBA00022730"/>
    </source>
</evidence>
<feature type="compositionally biased region" description="Low complexity" evidence="6">
    <location>
        <begin position="206"/>
        <end position="218"/>
    </location>
</feature>
<dbReference type="GO" id="GO:0022625">
    <property type="term" value="C:cytosolic large ribosomal subunit"/>
    <property type="evidence" value="ECO:0007669"/>
    <property type="project" value="TreeGrafter"/>
</dbReference>
<reference evidence="10" key="1">
    <citation type="submission" date="2017-09" db="EMBL/GenBank/DDBJ databases">
        <title>Depth-based differentiation of microbial function through sediment-hosted aquifers and enrichment of novel symbionts in the deep terrestrial subsurface.</title>
        <authorList>
            <person name="Probst A.J."/>
            <person name="Ladd B."/>
            <person name="Jarett J.K."/>
            <person name="Geller-Mcgrath D.E."/>
            <person name="Sieber C.M.K."/>
            <person name="Emerson J.B."/>
            <person name="Anantharaman K."/>
            <person name="Thomas B.C."/>
            <person name="Malmstrom R."/>
            <person name="Stieglmeier M."/>
            <person name="Klingl A."/>
            <person name="Woyke T."/>
            <person name="Ryan C.M."/>
            <person name="Banfield J.F."/>
        </authorList>
    </citation>
    <scope>NUCLEOTIDE SEQUENCE [LARGE SCALE GENOMIC DNA]</scope>
</reference>
<dbReference type="InterPro" id="IPR020930">
    <property type="entry name" value="Ribosomal_uL5_bac-type"/>
</dbReference>
<organism evidence="9 10">
    <name type="scientific">Candidatus Shapirobacteria bacterium CG10_big_fil_rev_8_21_14_0_10_40_9</name>
    <dbReference type="NCBI Taxonomy" id="1974888"/>
    <lineage>
        <taxon>Bacteria</taxon>
        <taxon>Candidatus Shapironibacteriota</taxon>
    </lineage>
</organism>
<evidence type="ECO:0000256" key="5">
    <source>
        <dbReference type="HAMAP-Rule" id="MF_01334"/>
    </source>
</evidence>
<dbReference type="InterPro" id="IPR020057">
    <property type="entry name" value="Ribosomal_bL25_b-dom"/>
</dbReference>
<keyword evidence="2 5" id="KW-0694">RNA-binding</keyword>
<sequence>MANPKLIAEKRKTLGRKVKKLRREGILPANLYGKKIKSQSLQISLKDFQKIYQETGETGLLDLKVDSETRPVLIHNVQLHPVTGEPLHADFRQVSLTEKTVATVPIEISGESPAVEQGIGVLIQPISEIEVEALPQDLPEHLVVDISKLAQVNDQVTVSDIQIDKKKVEIKAELSEIVVKVGPLEKEEVVAPPPAEEVPAEEVPAEEAIPAPEGAPPTEEGKPVKEKPTSSAGRPTEEKVEKKEKGK</sequence>
<name>A0A2M8L3Y6_9BACT</name>
<dbReference type="Gene3D" id="2.40.240.10">
    <property type="entry name" value="Ribosomal Protein L25, Chain P"/>
    <property type="match status" value="1"/>
</dbReference>
<evidence type="ECO:0000256" key="3">
    <source>
        <dbReference type="ARBA" id="ARBA00022980"/>
    </source>
</evidence>
<dbReference type="InterPro" id="IPR029751">
    <property type="entry name" value="Ribosomal_L25_dom"/>
</dbReference>
<dbReference type="InterPro" id="IPR011035">
    <property type="entry name" value="Ribosomal_bL25/Gln-tRNA_synth"/>
</dbReference>
<proteinExistence type="inferred from homology"/>
<keyword evidence="1 5" id="KW-0699">rRNA-binding</keyword>
<comment type="caution">
    <text evidence="9">The sequence shown here is derived from an EMBL/GenBank/DDBJ whole genome shotgun (WGS) entry which is preliminary data.</text>
</comment>
<evidence type="ECO:0000259" key="7">
    <source>
        <dbReference type="Pfam" id="PF01386"/>
    </source>
</evidence>
<protein>
    <recommendedName>
        <fullName evidence="5">Large ribosomal subunit protein bL25</fullName>
    </recommendedName>
    <alternativeName>
        <fullName evidence="5">General stress protein CTC</fullName>
    </alternativeName>
</protein>
<evidence type="ECO:0000256" key="6">
    <source>
        <dbReference type="SAM" id="MobiDB-lite"/>
    </source>
</evidence>
<dbReference type="PANTHER" id="PTHR33284">
    <property type="entry name" value="RIBOSOMAL PROTEIN L25/GLN-TRNA SYNTHETASE, ANTI-CODON-BINDING DOMAIN-CONTAINING PROTEIN"/>
    <property type="match status" value="1"/>
</dbReference>
<accession>A0A2M8L3Y6</accession>
<feature type="compositionally biased region" description="Basic and acidic residues" evidence="6">
    <location>
        <begin position="235"/>
        <end position="247"/>
    </location>
</feature>
<dbReference type="HAMAP" id="MF_01334">
    <property type="entry name" value="Ribosomal_bL25_CTC"/>
    <property type="match status" value="1"/>
</dbReference>
<keyword evidence="4 5" id="KW-0687">Ribonucleoprotein</keyword>
<dbReference type="CDD" id="cd00495">
    <property type="entry name" value="Ribosomal_L25_TL5_CTC"/>
    <property type="match status" value="1"/>
</dbReference>
<dbReference type="PANTHER" id="PTHR33284:SF1">
    <property type="entry name" value="RIBOSOMAL PROTEIN L25_GLN-TRNA SYNTHETASE, ANTI-CODON-BINDING DOMAIN-CONTAINING PROTEIN"/>
    <property type="match status" value="1"/>
</dbReference>
<dbReference type="Proteomes" id="UP000231474">
    <property type="component" value="Unassembled WGS sequence"/>
</dbReference>
<evidence type="ECO:0000256" key="2">
    <source>
        <dbReference type="ARBA" id="ARBA00022884"/>
    </source>
</evidence>
<dbReference type="AlphaFoldDB" id="A0A2M8L3Y6"/>
<evidence type="ECO:0000259" key="8">
    <source>
        <dbReference type="Pfam" id="PF14693"/>
    </source>
</evidence>